<name>A0A1B0D7S2_PHLPP</name>
<accession>A0A1B0D7S2</accession>
<evidence type="ECO:0000256" key="3">
    <source>
        <dbReference type="SAM" id="MobiDB-lite"/>
    </source>
</evidence>
<dbReference type="Proteomes" id="UP000092462">
    <property type="component" value="Unassembled WGS sequence"/>
</dbReference>
<reference evidence="5" key="1">
    <citation type="submission" date="2022-08" db="UniProtKB">
        <authorList>
            <consortium name="EnsemblMetazoa"/>
        </authorList>
    </citation>
    <scope>IDENTIFICATION</scope>
    <source>
        <strain evidence="5">Israel</strain>
    </source>
</reference>
<dbReference type="InterPro" id="IPR014752">
    <property type="entry name" value="Arrestin-like_C"/>
</dbReference>
<dbReference type="EnsemblMetazoa" id="PPAI003595-RA">
    <property type="protein sequence ID" value="PPAI003595-PA"/>
    <property type="gene ID" value="PPAI003595"/>
</dbReference>
<feature type="compositionally biased region" description="Basic and acidic residues" evidence="3">
    <location>
        <begin position="521"/>
        <end position="540"/>
    </location>
</feature>
<dbReference type="InterPro" id="IPR011021">
    <property type="entry name" value="Arrestin-like_N"/>
</dbReference>
<dbReference type="PANTHER" id="PTHR11188:SF176">
    <property type="entry name" value="ARRESTIN DOMAIN-CONTAINING PROTEIN 1"/>
    <property type="match status" value="1"/>
</dbReference>
<dbReference type="GO" id="GO:0005737">
    <property type="term" value="C:cytoplasm"/>
    <property type="evidence" value="ECO:0007669"/>
    <property type="project" value="TreeGrafter"/>
</dbReference>
<feature type="region of interest" description="Disordered" evidence="3">
    <location>
        <begin position="448"/>
        <end position="471"/>
    </location>
</feature>
<proteinExistence type="inferred from homology"/>
<dbReference type="InterPro" id="IPR014756">
    <property type="entry name" value="Ig_E-set"/>
</dbReference>
<dbReference type="EMBL" id="AJVK01012503">
    <property type="status" value="NOT_ANNOTATED_CDS"/>
    <property type="molecule type" value="Genomic_DNA"/>
</dbReference>
<dbReference type="SUPFAM" id="SSF81296">
    <property type="entry name" value="E set domains"/>
    <property type="match status" value="3"/>
</dbReference>
<evidence type="ECO:0000313" key="6">
    <source>
        <dbReference type="Proteomes" id="UP000092462"/>
    </source>
</evidence>
<evidence type="ECO:0000313" key="5">
    <source>
        <dbReference type="EnsemblMetazoa" id="PPAI003595-PA"/>
    </source>
</evidence>
<dbReference type="VEuPathDB" id="VectorBase:PPAPM1_009455"/>
<dbReference type="EMBL" id="AJVK01012504">
    <property type="status" value="NOT_ANNOTATED_CDS"/>
    <property type="molecule type" value="Genomic_DNA"/>
</dbReference>
<dbReference type="Pfam" id="PF00339">
    <property type="entry name" value="Arrestin_N"/>
    <property type="match status" value="1"/>
</dbReference>
<dbReference type="AlphaFoldDB" id="A0A1B0D7S2"/>
<dbReference type="EMBL" id="AJVK01012501">
    <property type="status" value="NOT_ANNOTATED_CDS"/>
    <property type="molecule type" value="Genomic_DNA"/>
</dbReference>
<evidence type="ECO:0000256" key="1">
    <source>
        <dbReference type="ARBA" id="ARBA00005298"/>
    </source>
</evidence>
<sequence length="548" mass="62969">MSYSCNIKFSNPNDVVHPGERLLGEVELILDKPRKYKGIYVVITGYSESEWREKEKTEVDGETKKKREHYKGRLDYFNEIYYLLAQSDGIPVELQTGQHKFNFAYTLPAILPPSWTGEFGHVTYRVKAVLDRPWRPDETHKKNFIVMTQFTITQQHFYPLKLQEVEQLWCLPFHTMPFTVEAEVAKTGFCLGEGVPVIVRIQNESNSTIHEIKFQLRQCPFRVIHRVELPRELLPSQDMEKYMMCCCKTYCHLKLSTPQQAYLRGDEISLKVEVTCLRRGQCRLRDIRYTLVRYYEYKVILKEVVLEDVILHTEHGFSYIMSNQSIGYGDTKTYVGCVRIPDDCLPTYENRNDNYCKYMRITYAIEFKAKLRKWLINLPVVARLPIRICTEVEEGSMRSDEYPFLHLGPHPIRPIPLSELDDDTLGGRGMPVGGEMIPMKKLTTVQEDTAEASCSNSVQQDVMSNDESQMSSPVLHEVNVAMPQSKDDDSSESNAPEVHNIVATVHHSKEVESEESSTLESGKDEETNHQEVGADAKPAGDDLAETTV</sequence>
<dbReference type="SMART" id="SM01017">
    <property type="entry name" value="Arrestin_C"/>
    <property type="match status" value="1"/>
</dbReference>
<dbReference type="Pfam" id="PF02752">
    <property type="entry name" value="Arrestin_C"/>
    <property type="match status" value="1"/>
</dbReference>
<organism evidence="5 6">
    <name type="scientific">Phlebotomus papatasi</name>
    <name type="common">Sandfly</name>
    <dbReference type="NCBI Taxonomy" id="29031"/>
    <lineage>
        <taxon>Eukaryota</taxon>
        <taxon>Metazoa</taxon>
        <taxon>Ecdysozoa</taxon>
        <taxon>Arthropoda</taxon>
        <taxon>Hexapoda</taxon>
        <taxon>Insecta</taxon>
        <taxon>Pterygota</taxon>
        <taxon>Neoptera</taxon>
        <taxon>Endopterygota</taxon>
        <taxon>Diptera</taxon>
        <taxon>Nematocera</taxon>
        <taxon>Psychodoidea</taxon>
        <taxon>Psychodidae</taxon>
        <taxon>Phlebotomus</taxon>
        <taxon>Phlebotomus</taxon>
    </lineage>
</organism>
<feature type="domain" description="Arrestin C-terminal-like" evidence="4">
    <location>
        <begin position="247"/>
        <end position="393"/>
    </location>
</feature>
<evidence type="ECO:0000259" key="4">
    <source>
        <dbReference type="SMART" id="SM01017"/>
    </source>
</evidence>
<feature type="region of interest" description="Disordered" evidence="3">
    <location>
        <begin position="483"/>
        <end position="548"/>
    </location>
</feature>
<dbReference type="InterPro" id="IPR011022">
    <property type="entry name" value="Arrestin_C-like"/>
</dbReference>
<dbReference type="EMBL" id="AJVK01012502">
    <property type="status" value="NOT_ANNOTATED_CDS"/>
    <property type="molecule type" value="Genomic_DNA"/>
</dbReference>
<keyword evidence="2" id="KW-0716">Sensory transduction</keyword>
<dbReference type="Gene3D" id="2.60.40.640">
    <property type="match status" value="3"/>
</dbReference>
<dbReference type="GO" id="GO:0015031">
    <property type="term" value="P:protein transport"/>
    <property type="evidence" value="ECO:0007669"/>
    <property type="project" value="TreeGrafter"/>
</dbReference>
<evidence type="ECO:0000256" key="2">
    <source>
        <dbReference type="ARBA" id="ARBA00022606"/>
    </source>
</evidence>
<dbReference type="PANTHER" id="PTHR11188">
    <property type="entry name" value="ARRESTIN DOMAIN CONTAINING PROTEIN"/>
    <property type="match status" value="1"/>
</dbReference>
<comment type="similarity">
    <text evidence="1">Belongs to the arrestin family.</text>
</comment>
<dbReference type="VEuPathDB" id="VectorBase:PPAI003595"/>
<protein>
    <recommendedName>
        <fullName evidence="4">Arrestin C-terminal-like domain-containing protein</fullName>
    </recommendedName>
</protein>
<keyword evidence="6" id="KW-1185">Reference proteome</keyword>
<dbReference type="InterPro" id="IPR050357">
    <property type="entry name" value="Arrestin_domain-protein"/>
</dbReference>